<keyword evidence="3" id="KW-1185">Reference proteome</keyword>
<reference evidence="2 3" key="1">
    <citation type="submission" date="2019-03" db="EMBL/GenBank/DDBJ databases">
        <title>Genomics of glacier-inhabiting Cryobacterium strains.</title>
        <authorList>
            <person name="Liu Q."/>
            <person name="Xin Y.-H."/>
        </authorList>
    </citation>
    <scope>NUCLEOTIDE SEQUENCE [LARGE SCALE GENOMIC DNA]</scope>
    <source>
        <strain evidence="2 3">Hh8</strain>
    </source>
</reference>
<comment type="caution">
    <text evidence="2">The sequence shown here is derived from an EMBL/GenBank/DDBJ whole genome shotgun (WGS) entry which is preliminary data.</text>
</comment>
<feature type="chain" id="PRO_5047547198" evidence="1">
    <location>
        <begin position="36"/>
        <end position="256"/>
    </location>
</feature>
<organism evidence="2 3">
    <name type="scientific">Cryobacterium flavum</name>
    <dbReference type="NCBI Taxonomy" id="1424659"/>
    <lineage>
        <taxon>Bacteria</taxon>
        <taxon>Bacillati</taxon>
        <taxon>Actinomycetota</taxon>
        <taxon>Actinomycetes</taxon>
        <taxon>Micrococcales</taxon>
        <taxon>Microbacteriaceae</taxon>
        <taxon>Cryobacterium</taxon>
    </lineage>
</organism>
<protein>
    <submittedName>
        <fullName evidence="2">Uncharacterized protein</fullName>
    </submittedName>
</protein>
<evidence type="ECO:0000313" key="2">
    <source>
        <dbReference type="EMBL" id="TFB71921.1"/>
    </source>
</evidence>
<accession>A0ABY2HW72</accession>
<name>A0ABY2HW72_9MICO</name>
<sequence>MMLTKSLKGRRGTTAALIVGFVGAATVLGAPAAIADEPTPSESPITVTAAEDLDSWMETLAVPADERAALLLKLENGQPWDSLNPSATFSTEEISLSGLPVEKRTYADGSVSVTGVAASDSSTSIDALIEPSAQGVAVPFASISECAIAGAAGDTIYSNCYVFHGTGIVTLSFRADYITGGGTTPDSVSNPWDEANLLVGYSLAGESLSITRAAETSTLPAEIRYRVQGTLFGPFPTTMEVSLRLQVKDGIAQATV</sequence>
<keyword evidence="1" id="KW-0732">Signal</keyword>
<proteinExistence type="predicted"/>
<evidence type="ECO:0000256" key="1">
    <source>
        <dbReference type="SAM" id="SignalP"/>
    </source>
</evidence>
<feature type="signal peptide" evidence="1">
    <location>
        <begin position="1"/>
        <end position="35"/>
    </location>
</feature>
<evidence type="ECO:0000313" key="3">
    <source>
        <dbReference type="Proteomes" id="UP000298252"/>
    </source>
</evidence>
<dbReference type="EMBL" id="SOFD01000045">
    <property type="protein sequence ID" value="TFB71921.1"/>
    <property type="molecule type" value="Genomic_DNA"/>
</dbReference>
<dbReference type="Proteomes" id="UP000298252">
    <property type="component" value="Unassembled WGS sequence"/>
</dbReference>
<gene>
    <name evidence="2" type="ORF">E3O21_19660</name>
</gene>
<dbReference type="RefSeq" id="WP_134505370.1">
    <property type="nucleotide sequence ID" value="NZ_FNIB01000030.1"/>
</dbReference>